<feature type="compositionally biased region" description="Basic and acidic residues" evidence="1">
    <location>
        <begin position="88"/>
        <end position="124"/>
    </location>
</feature>
<dbReference type="EMBL" id="KQ976703">
    <property type="protein sequence ID" value="KYM77182.1"/>
    <property type="molecule type" value="Genomic_DNA"/>
</dbReference>
<accession>A0A195AYR6</accession>
<evidence type="ECO:0000313" key="2">
    <source>
        <dbReference type="EMBL" id="KYM77182.1"/>
    </source>
</evidence>
<proteinExistence type="predicted"/>
<sequence length="241" mass="25927">MRVHVVLAWGAPVGGPQGSKTPCARVLTHRSEDVGDSQAASTDPWGQCVTRCRNSHGFADDDGTAMKTTVISFNVEKRSDSDCSPGPRESEKQKSIEECDDAGGRKEEKEGSGRSEGVHEVEPSLRKLRLPPTIAVRRVSNEFGGARIVSSVHPCCARAFGKRETTRPVSLFHTRLAPADPCPPPSTSTNGDSVASLHDRDLPRRTADSPVAIILLETRSGALMRLSSPGVRPDIFGYLSD</sequence>
<organism evidence="2 3">
    <name type="scientific">Atta colombica</name>
    <dbReference type="NCBI Taxonomy" id="520822"/>
    <lineage>
        <taxon>Eukaryota</taxon>
        <taxon>Metazoa</taxon>
        <taxon>Ecdysozoa</taxon>
        <taxon>Arthropoda</taxon>
        <taxon>Hexapoda</taxon>
        <taxon>Insecta</taxon>
        <taxon>Pterygota</taxon>
        <taxon>Neoptera</taxon>
        <taxon>Endopterygota</taxon>
        <taxon>Hymenoptera</taxon>
        <taxon>Apocrita</taxon>
        <taxon>Aculeata</taxon>
        <taxon>Formicoidea</taxon>
        <taxon>Formicidae</taxon>
        <taxon>Myrmicinae</taxon>
        <taxon>Atta</taxon>
    </lineage>
</organism>
<feature type="region of interest" description="Disordered" evidence="1">
    <location>
        <begin position="77"/>
        <end position="124"/>
    </location>
</feature>
<feature type="region of interest" description="Disordered" evidence="1">
    <location>
        <begin position="177"/>
        <end position="203"/>
    </location>
</feature>
<dbReference type="AlphaFoldDB" id="A0A195AYR6"/>
<name>A0A195AYR6_9HYME</name>
<protein>
    <submittedName>
        <fullName evidence="2">Uncharacterized protein</fullName>
    </submittedName>
</protein>
<keyword evidence="3" id="KW-1185">Reference proteome</keyword>
<evidence type="ECO:0000313" key="3">
    <source>
        <dbReference type="Proteomes" id="UP000078540"/>
    </source>
</evidence>
<dbReference type="Proteomes" id="UP000078540">
    <property type="component" value="Unassembled WGS sequence"/>
</dbReference>
<evidence type="ECO:0000256" key="1">
    <source>
        <dbReference type="SAM" id="MobiDB-lite"/>
    </source>
</evidence>
<gene>
    <name evidence="2" type="ORF">ALC53_12477</name>
</gene>
<reference evidence="2 3" key="1">
    <citation type="submission" date="2015-09" db="EMBL/GenBank/DDBJ databases">
        <title>Atta colombica WGS genome.</title>
        <authorList>
            <person name="Nygaard S."/>
            <person name="Hu H."/>
            <person name="Boomsma J."/>
            <person name="Zhang G."/>
        </authorList>
    </citation>
    <scope>NUCLEOTIDE SEQUENCE [LARGE SCALE GENOMIC DNA]</scope>
    <source>
        <strain evidence="2">Treedump-2</strain>
        <tissue evidence="2">Whole body</tissue>
    </source>
</reference>